<dbReference type="SUPFAM" id="SSF52833">
    <property type="entry name" value="Thioredoxin-like"/>
    <property type="match status" value="1"/>
</dbReference>
<dbReference type="Gene3D" id="3.30.1020.10">
    <property type="entry name" value="Antioxidant, Horf6, Chain A, domain2"/>
    <property type="match status" value="1"/>
</dbReference>
<feature type="domain" description="Thioredoxin" evidence="9">
    <location>
        <begin position="326"/>
        <end position="490"/>
    </location>
</feature>
<dbReference type="GO" id="GO:0005739">
    <property type="term" value="C:mitochondrion"/>
    <property type="evidence" value="ECO:0007669"/>
    <property type="project" value="TreeGrafter"/>
</dbReference>
<keyword evidence="2" id="KW-0049">Antioxidant</keyword>
<evidence type="ECO:0000256" key="5">
    <source>
        <dbReference type="ARBA" id="ARBA00025719"/>
    </source>
</evidence>
<dbReference type="PANTHER" id="PTHR43503">
    <property type="entry name" value="MCG48959-RELATED"/>
    <property type="match status" value="1"/>
</dbReference>
<dbReference type="EMBL" id="OD568889">
    <property type="protein sequence ID" value="CAD7447435.1"/>
    <property type="molecule type" value="Genomic_DNA"/>
</dbReference>
<protein>
    <recommendedName>
        <fullName evidence="6">1-Cys peroxiredoxin</fullName>
    </recommendedName>
</protein>
<evidence type="ECO:0000259" key="9">
    <source>
        <dbReference type="PROSITE" id="PS51352"/>
    </source>
</evidence>
<dbReference type="InterPro" id="IPR045020">
    <property type="entry name" value="PRX_1cys"/>
</dbReference>
<evidence type="ECO:0000256" key="2">
    <source>
        <dbReference type="ARBA" id="ARBA00022862"/>
    </source>
</evidence>
<dbReference type="FunFam" id="3.40.30.10:FF:000011">
    <property type="entry name" value="Peroxiredoxin PRX1"/>
    <property type="match status" value="1"/>
</dbReference>
<dbReference type="GO" id="GO:0051920">
    <property type="term" value="F:peroxiredoxin activity"/>
    <property type="evidence" value="ECO:0007669"/>
    <property type="project" value="InterPro"/>
</dbReference>
<dbReference type="FunFam" id="3.30.1020.10:FF:000001">
    <property type="entry name" value="1-Cys peroxiredoxin"/>
    <property type="match status" value="1"/>
</dbReference>
<dbReference type="PROSITE" id="PS51352">
    <property type="entry name" value="THIOREDOXIN_2"/>
    <property type="match status" value="1"/>
</dbReference>
<reference evidence="10" key="1">
    <citation type="submission" date="2020-11" db="EMBL/GenBank/DDBJ databases">
        <authorList>
            <person name="Tran Van P."/>
        </authorList>
    </citation>
    <scope>NUCLEOTIDE SEQUENCE</scope>
</reference>
<keyword evidence="1" id="KW-0575">Peroxidase</keyword>
<evidence type="ECO:0000256" key="7">
    <source>
        <dbReference type="ARBA" id="ARBA00037420"/>
    </source>
</evidence>
<dbReference type="GO" id="GO:0005829">
    <property type="term" value="C:cytosol"/>
    <property type="evidence" value="ECO:0007669"/>
    <property type="project" value="TreeGrafter"/>
</dbReference>
<accession>A0A7R9F7D0</accession>
<evidence type="ECO:0000256" key="1">
    <source>
        <dbReference type="ARBA" id="ARBA00022559"/>
    </source>
</evidence>
<dbReference type="CDD" id="cd03016">
    <property type="entry name" value="PRX_1cys"/>
    <property type="match status" value="1"/>
</dbReference>
<dbReference type="InterPro" id="IPR000866">
    <property type="entry name" value="AhpC/TSA"/>
</dbReference>
<dbReference type="AlphaFoldDB" id="A0A7R9F7D0"/>
<evidence type="ECO:0000313" key="10">
    <source>
        <dbReference type="EMBL" id="CAD7447435.1"/>
    </source>
</evidence>
<dbReference type="PANTHER" id="PTHR43503:SF3">
    <property type="entry name" value="DI01187P-RELATED"/>
    <property type="match status" value="1"/>
</dbReference>
<gene>
    <name evidence="10" type="ORF">TBIB3V08_LOCUS9749</name>
</gene>
<dbReference type="InterPro" id="IPR036249">
    <property type="entry name" value="Thioredoxin-like_sf"/>
</dbReference>
<evidence type="ECO:0000256" key="4">
    <source>
        <dbReference type="ARBA" id="ARBA00023284"/>
    </source>
</evidence>
<comment type="similarity">
    <text evidence="5">Belongs to the peroxiredoxin family. Prx6 subfamily.</text>
</comment>
<organism evidence="10">
    <name type="scientific">Timema bartmani</name>
    <dbReference type="NCBI Taxonomy" id="61472"/>
    <lineage>
        <taxon>Eukaryota</taxon>
        <taxon>Metazoa</taxon>
        <taxon>Ecdysozoa</taxon>
        <taxon>Arthropoda</taxon>
        <taxon>Hexapoda</taxon>
        <taxon>Insecta</taxon>
        <taxon>Pterygota</taxon>
        <taxon>Neoptera</taxon>
        <taxon>Polyneoptera</taxon>
        <taxon>Phasmatodea</taxon>
        <taxon>Timematodea</taxon>
        <taxon>Timematoidea</taxon>
        <taxon>Timematidae</taxon>
        <taxon>Timema</taxon>
    </lineage>
</organism>
<comment type="catalytic activity">
    <reaction evidence="8">
        <text>a hydroperoxide + [protein]-dithiol = [protein]-disulfide + an alcohol + H2O</text>
        <dbReference type="Rhea" id="RHEA:10008"/>
        <dbReference type="Rhea" id="RHEA-COMP:10593"/>
        <dbReference type="Rhea" id="RHEA-COMP:10594"/>
        <dbReference type="ChEBI" id="CHEBI:15377"/>
        <dbReference type="ChEBI" id="CHEBI:29950"/>
        <dbReference type="ChEBI" id="CHEBI:30879"/>
        <dbReference type="ChEBI" id="CHEBI:35924"/>
        <dbReference type="ChEBI" id="CHEBI:50058"/>
    </reaction>
</comment>
<keyword evidence="3" id="KW-0560">Oxidoreductase</keyword>
<evidence type="ECO:0000256" key="3">
    <source>
        <dbReference type="ARBA" id="ARBA00023002"/>
    </source>
</evidence>
<dbReference type="InterPro" id="IPR013766">
    <property type="entry name" value="Thioredoxin_domain"/>
</dbReference>
<evidence type="ECO:0000256" key="6">
    <source>
        <dbReference type="ARBA" id="ARBA00026176"/>
    </source>
</evidence>
<keyword evidence="4" id="KW-0676">Redox-active center</keyword>
<dbReference type="Gene3D" id="3.40.30.10">
    <property type="entry name" value="Glutaredoxin"/>
    <property type="match status" value="1"/>
</dbReference>
<comment type="function">
    <text evidence="7">Thiol-specific peroxidase that catalyzes the reduction of hydrogen peroxide and organic hydroperoxides to water and alcohols, respectively. Plays a role in cell protection against oxidative stress by detoxifying peroxides.</text>
</comment>
<dbReference type="Pfam" id="PF00578">
    <property type="entry name" value="AhpC-TSA"/>
    <property type="match status" value="1"/>
</dbReference>
<dbReference type="GO" id="GO:0045454">
    <property type="term" value="P:cell redox homeostasis"/>
    <property type="evidence" value="ECO:0007669"/>
    <property type="project" value="TreeGrafter"/>
</dbReference>
<sequence>MRLSGKEGQVKRTLPYLTFTPREESSGLISADPASFGASLPEEFDSQPEECMTEQISLSDVEDFKNYFRMEESTFKKLIQRVEPFLKREDINMRESITVKERLALTLRYLATGRNFEDLKFSVIMTPATISAAVVETCETLIYVLQDYMKFTTTAAEWATLSTSNRDSNLELPIIGSLVFYESSALDHAATEAEPSRAYRPKAFKSLPSQGLQESKSLPSLGLQESKSLLSQGLLESTSLPSKGRQESKSQSKSRQQACSIFSYHVTCERSVRSSSLSLIVSSQYSVRQSHQAELLYVRICVLSTITTAQTLRSTARARDKTNAVMRLGVIMPNFWAQTTKGPLQFYDYLGTSRWCVLFSHPADFTPVCTTELGRIAQRYYEFTKRNVKLLGHSCDSLEKHRIWIQDIRAYQHDVPAEFPYPVIADESRELAVRLDMLDEDATWDVESADAVRALYVVGPDRRVKLAMFYPNTTGRNIDEILRVVDSLQLAYRLKVSTPVDWQMGEDVMLDPAMKTEEANKSFPGGVEVIALPSGIAYVRKTSDYTHANECWDGPPPS</sequence>
<proteinExistence type="inferred from homology"/>
<name>A0A7R9F7D0_9NEOP</name>
<evidence type="ECO:0000256" key="8">
    <source>
        <dbReference type="ARBA" id="ARBA00051132"/>
    </source>
</evidence>